<evidence type="ECO:0000256" key="1">
    <source>
        <dbReference type="PIRSR" id="PIRSR605502-1"/>
    </source>
</evidence>
<keyword evidence="2" id="KW-0326">Glycosidase</keyword>
<feature type="binding site" evidence="1">
    <location>
        <position position="319"/>
    </location>
    <ligand>
        <name>Mg(2+)</name>
        <dbReference type="ChEBI" id="CHEBI:18420"/>
        <label>1</label>
    </ligand>
</feature>
<dbReference type="InterPro" id="IPR050792">
    <property type="entry name" value="ADP-ribosylglycohydrolase"/>
</dbReference>
<dbReference type="Gene3D" id="1.10.4080.10">
    <property type="entry name" value="ADP-ribosylation/Crystallin J1"/>
    <property type="match status" value="1"/>
</dbReference>
<dbReference type="Pfam" id="PF03747">
    <property type="entry name" value="ADP_ribosyl_GH"/>
    <property type="match status" value="1"/>
</dbReference>
<gene>
    <name evidence="2" type="ORF">BALAC2494_00261</name>
</gene>
<dbReference type="Proteomes" id="UP000008394">
    <property type="component" value="Chromosome"/>
</dbReference>
<dbReference type="InterPro" id="IPR005502">
    <property type="entry name" value="Ribosyl_crysJ1"/>
</dbReference>
<comment type="cofactor">
    <cofactor evidence="1">
        <name>Mg(2+)</name>
        <dbReference type="ChEBI" id="CHEBI:18420"/>
    </cofactor>
    <text evidence="1">Binds 2 magnesium ions per subunit.</text>
</comment>
<evidence type="ECO:0000313" key="3">
    <source>
        <dbReference type="Proteomes" id="UP000008394"/>
    </source>
</evidence>
<keyword evidence="2" id="KW-0378">Hydrolase</keyword>
<dbReference type="GO" id="GO:0016798">
    <property type="term" value="F:hydrolase activity, acting on glycosyl bonds"/>
    <property type="evidence" value="ECO:0007669"/>
    <property type="project" value="UniProtKB-KW"/>
</dbReference>
<feature type="binding site" evidence="1">
    <location>
        <position position="116"/>
    </location>
    <ligand>
        <name>Mg(2+)</name>
        <dbReference type="ChEBI" id="CHEBI:18420"/>
        <label>1</label>
    </ligand>
</feature>
<feature type="binding site" evidence="1">
    <location>
        <position position="118"/>
    </location>
    <ligand>
        <name>Mg(2+)</name>
        <dbReference type="ChEBI" id="CHEBI:18420"/>
        <label>1</label>
    </ligand>
</feature>
<sequence length="381" mass="41889">MRGPAIATASLPIIVPRPSPNAVTGSHGLDASLRYMLDVFAYSTYASGRWKPTYRSRNAGNGRIRQDRAEELMSQMEDGMTGIFGAIIGDIVGSKYEANPIKTKHFPLFSNGCRFTDDTVMTCAVAEGIMNGGSADDFIDAMKKYGRMYPNAGYGPRFMRWLFSDSREPIGSFGNGSAMRISPCAWMMSCGFTARTGFMPIGGRELAERSITVTHDDPEGVRGGMAVADSIFLARYYFGGCRGEHERSLADDPAACRQRIEDHIIHEYGYNMSRSLGKIRSDYRFDATCQGSVPEAITCFLESTGFEDAIRNAVSLGGDSDTQAAIAASIAQAAYGIPDSIAEQALSYLPMPLRDVLTRWDAFYRDLDEPPLFFEHRPYNA</sequence>
<accession>A0A806FT09</accession>
<keyword evidence="1" id="KW-0460">Magnesium</keyword>
<dbReference type="SUPFAM" id="SSF101478">
    <property type="entry name" value="ADP-ribosylglycohydrolase"/>
    <property type="match status" value="1"/>
</dbReference>
<dbReference type="EC" id="3.2.-.-" evidence="2"/>
<name>A0A806FT09_BIFAN</name>
<feature type="binding site" evidence="1">
    <location>
        <position position="321"/>
    </location>
    <ligand>
        <name>Mg(2+)</name>
        <dbReference type="ChEBI" id="CHEBI:18420"/>
        <label>1</label>
    </ligand>
</feature>
<keyword evidence="1" id="KW-0479">Metal-binding</keyword>
<organism evidence="2 3">
    <name type="scientific">Bifidobacterium animalis subsp. lactis CNCM I-2494</name>
    <dbReference type="NCBI Taxonomy" id="1042403"/>
    <lineage>
        <taxon>Bacteria</taxon>
        <taxon>Bacillati</taxon>
        <taxon>Actinomycetota</taxon>
        <taxon>Actinomycetes</taxon>
        <taxon>Bifidobacteriales</taxon>
        <taxon>Bifidobacteriaceae</taxon>
        <taxon>Bifidobacterium</taxon>
    </lineage>
</organism>
<dbReference type="PANTHER" id="PTHR16222:SF12">
    <property type="entry name" value="ADP-RIBOSYLGLYCOHYDROLASE-RELATED"/>
    <property type="match status" value="1"/>
</dbReference>
<dbReference type="InterPro" id="IPR036705">
    <property type="entry name" value="Ribosyl_crysJ1_sf"/>
</dbReference>
<feature type="binding site" evidence="1">
    <location>
        <position position="117"/>
    </location>
    <ligand>
        <name>Mg(2+)</name>
        <dbReference type="ChEBI" id="CHEBI:18420"/>
        <label>1</label>
    </ligand>
</feature>
<dbReference type="PANTHER" id="PTHR16222">
    <property type="entry name" value="ADP-RIBOSYLGLYCOHYDROLASE"/>
    <property type="match status" value="1"/>
</dbReference>
<feature type="binding site" evidence="1">
    <location>
        <position position="322"/>
    </location>
    <ligand>
        <name>Mg(2+)</name>
        <dbReference type="ChEBI" id="CHEBI:18420"/>
        <label>1</label>
    </ligand>
</feature>
<dbReference type="KEGG" id="bnm:BALAC2494_00261"/>
<dbReference type="EMBL" id="CP002915">
    <property type="protein sequence ID" value="AEK30321.1"/>
    <property type="molecule type" value="Genomic_DNA"/>
</dbReference>
<dbReference type="AlphaFoldDB" id="A0A806FT09"/>
<protein>
    <submittedName>
        <fullName evidence="2">Glycosylase</fullName>
        <ecNumber evidence="2">3.2.-.-</ecNumber>
    </submittedName>
</protein>
<dbReference type="GO" id="GO:0046872">
    <property type="term" value="F:metal ion binding"/>
    <property type="evidence" value="ECO:0007669"/>
    <property type="project" value="UniProtKB-KW"/>
</dbReference>
<evidence type="ECO:0000313" key="2">
    <source>
        <dbReference type="EMBL" id="AEK30321.1"/>
    </source>
</evidence>
<reference evidence="2 3" key="1">
    <citation type="journal article" date="2011" name="J. Bacteriol.">
        <title>Genome Sequence of the Probiotic Strain Bifidobacterium animalis subsp. lactis CNCM I-2494.</title>
        <authorList>
            <person name="Chervaux C."/>
            <person name="Grimaldi C."/>
            <person name="Bolotin A."/>
            <person name="Quinquis B."/>
            <person name="Legrain-Raspaud S."/>
            <person name="van Hylckama Vlieg J.E."/>
            <person name="Denariaz G."/>
            <person name="Smokvina T."/>
        </authorList>
    </citation>
    <scope>NUCLEOTIDE SEQUENCE [LARGE SCALE GENOMIC DNA]</scope>
    <source>
        <strain evidence="2 3">CNCM I-2494</strain>
    </source>
</reference>
<proteinExistence type="predicted"/>